<dbReference type="HAMAP" id="MF_00456">
    <property type="entry name" value="ProB"/>
    <property type="match status" value="1"/>
</dbReference>
<dbReference type="EC" id="2.7.2.11" evidence="8"/>
<dbReference type="PROSITE" id="PS50890">
    <property type="entry name" value="PUA"/>
    <property type="match status" value="1"/>
</dbReference>
<dbReference type="InterPro" id="IPR036393">
    <property type="entry name" value="AceGlu_kinase-like_sf"/>
</dbReference>
<dbReference type="Pfam" id="PF01472">
    <property type="entry name" value="PUA"/>
    <property type="match status" value="1"/>
</dbReference>
<sequence length="365" mass="38469">MAAETSANAKAYKTAVIKIGSNTLTDDEGKCDRAYLADLAHQVARVRREGWRVIIVSSGAIPCGLEALGLPLRRPDDMPTVQAAASVGQRALLAAYDQVFSPYGMLTSLVLLTRRDTADRNAYLYARDTFRRLVELNAVPIVNENDTVSVEQIKFGDNDTLAALVACLANADRVVILSDIDGLYTSNPKTDPSARLIKRVDRITPEILAGASGAGSAVGSGGMITKLTSARVLGAAGIPLVICSGRAEDAVVRSLADDPIGTLFTGADVPHEITPRKLWIALGDSVKGTLLVDAGAARAIVEDGASLLAVGVKNVEGEFEAEDVVDVVDVAGFVIARGLARCSAESMRSGKADVAVHRDELILFE</sequence>
<dbReference type="EMBL" id="PPTO01000006">
    <property type="protein sequence ID" value="RDB59074.1"/>
    <property type="molecule type" value="Genomic_DNA"/>
</dbReference>
<dbReference type="FunFam" id="3.40.1160.10:FF:000018">
    <property type="entry name" value="Glutamate 5-kinase"/>
    <property type="match status" value="1"/>
</dbReference>
<evidence type="ECO:0000256" key="1">
    <source>
        <dbReference type="ARBA" id="ARBA00022490"/>
    </source>
</evidence>
<dbReference type="InterPro" id="IPR015947">
    <property type="entry name" value="PUA-like_sf"/>
</dbReference>
<reference evidence="10 11" key="1">
    <citation type="journal article" date="2018" name="Elife">
        <title>Discovery and characterization of a prevalent human gut bacterial enzyme sufficient for the inactivation of a family of plant toxins.</title>
        <authorList>
            <person name="Koppel N."/>
            <person name="Bisanz J.E."/>
            <person name="Pandelia M.E."/>
            <person name="Turnbaugh P.J."/>
            <person name="Balskus E.P."/>
        </authorList>
    </citation>
    <scope>NUCLEOTIDE SEQUENCE [LARGE SCALE GENOMIC DNA]</scope>
    <source>
        <strain evidence="10 11">OB21 GAM31</strain>
    </source>
</reference>
<feature type="binding site" evidence="8">
    <location>
        <begin position="220"/>
        <end position="226"/>
    </location>
    <ligand>
        <name>ATP</name>
        <dbReference type="ChEBI" id="CHEBI:30616"/>
    </ligand>
</feature>
<dbReference type="GO" id="GO:0055129">
    <property type="term" value="P:L-proline biosynthetic process"/>
    <property type="evidence" value="ECO:0007669"/>
    <property type="project" value="UniProtKB-UniRule"/>
</dbReference>
<accession>A0A369LIQ6</accession>
<keyword evidence="6 8" id="KW-0418">Kinase</keyword>
<evidence type="ECO:0000256" key="6">
    <source>
        <dbReference type="ARBA" id="ARBA00022777"/>
    </source>
</evidence>
<protein>
    <recommendedName>
        <fullName evidence="8">Glutamate 5-kinase</fullName>
        <ecNumber evidence="8">2.7.2.11</ecNumber>
    </recommendedName>
    <alternativeName>
        <fullName evidence="8">Gamma-glutamyl kinase</fullName>
        <shortName evidence="8">GK</shortName>
    </alternativeName>
</protein>
<dbReference type="PANTHER" id="PTHR43654:SF1">
    <property type="entry name" value="ISOPENTENYL PHOSPHATE KINASE"/>
    <property type="match status" value="1"/>
</dbReference>
<dbReference type="GO" id="GO:0005524">
    <property type="term" value="F:ATP binding"/>
    <property type="evidence" value="ECO:0007669"/>
    <property type="project" value="UniProtKB-KW"/>
</dbReference>
<dbReference type="GO" id="GO:0004349">
    <property type="term" value="F:glutamate 5-kinase activity"/>
    <property type="evidence" value="ECO:0007669"/>
    <property type="project" value="UniProtKB-UniRule"/>
</dbReference>
<proteinExistence type="inferred from homology"/>
<keyword evidence="4 8" id="KW-0808">Transferase</keyword>
<dbReference type="InterPro" id="IPR036974">
    <property type="entry name" value="PUA_sf"/>
</dbReference>
<name>A0A369LIQ6_9ACTN</name>
<feature type="binding site" evidence="8">
    <location>
        <position position="146"/>
    </location>
    <ligand>
        <name>substrate</name>
    </ligand>
</feature>
<keyword evidence="5 8" id="KW-0547">Nucleotide-binding</keyword>
<dbReference type="AlphaFoldDB" id="A0A369LIQ6"/>
<evidence type="ECO:0000256" key="8">
    <source>
        <dbReference type="HAMAP-Rule" id="MF_00456"/>
    </source>
</evidence>
<feature type="binding site" evidence="8">
    <location>
        <position position="58"/>
    </location>
    <ligand>
        <name>substrate</name>
    </ligand>
</feature>
<evidence type="ECO:0000259" key="9">
    <source>
        <dbReference type="SMART" id="SM00359"/>
    </source>
</evidence>
<dbReference type="CDD" id="cd21157">
    <property type="entry name" value="PUA_G5K"/>
    <property type="match status" value="1"/>
</dbReference>
<gene>
    <name evidence="8 10" type="primary">proB</name>
    <name evidence="10" type="ORF">C1881_04925</name>
</gene>
<dbReference type="PROSITE" id="PS00902">
    <property type="entry name" value="GLUTAMATE_5_KINASE"/>
    <property type="match status" value="1"/>
</dbReference>
<dbReference type="InterPro" id="IPR011529">
    <property type="entry name" value="Glu_5kinase"/>
</dbReference>
<dbReference type="GO" id="GO:0005829">
    <property type="term" value="C:cytosol"/>
    <property type="evidence" value="ECO:0007669"/>
    <property type="project" value="TreeGrafter"/>
</dbReference>
<dbReference type="InterPro" id="IPR005715">
    <property type="entry name" value="Glu_5kinase/COase_Synthase"/>
</dbReference>
<feature type="binding site" evidence="8">
    <location>
        <begin position="178"/>
        <end position="179"/>
    </location>
    <ligand>
        <name>ATP</name>
        <dbReference type="ChEBI" id="CHEBI:30616"/>
    </ligand>
</feature>
<dbReference type="CDD" id="cd04242">
    <property type="entry name" value="AAK_G5K_ProB"/>
    <property type="match status" value="1"/>
</dbReference>
<feature type="domain" description="PUA" evidence="9">
    <location>
        <begin position="288"/>
        <end position="363"/>
    </location>
</feature>
<keyword evidence="7 8" id="KW-0067">ATP-binding</keyword>
<dbReference type="InterPro" id="IPR002478">
    <property type="entry name" value="PUA"/>
</dbReference>
<dbReference type="InterPro" id="IPR019797">
    <property type="entry name" value="Glutamate_5-kinase_CS"/>
</dbReference>
<comment type="subcellular location">
    <subcellularLocation>
        <location evidence="8">Cytoplasm</location>
    </subcellularLocation>
</comment>
<organism evidence="10 11">
    <name type="scientific">Slackia isoflavoniconvertens</name>
    <dbReference type="NCBI Taxonomy" id="572010"/>
    <lineage>
        <taxon>Bacteria</taxon>
        <taxon>Bacillati</taxon>
        <taxon>Actinomycetota</taxon>
        <taxon>Coriobacteriia</taxon>
        <taxon>Eggerthellales</taxon>
        <taxon>Eggerthellaceae</taxon>
        <taxon>Slackia</taxon>
    </lineage>
</organism>
<dbReference type="InterPro" id="IPR041739">
    <property type="entry name" value="G5K_ProB"/>
</dbReference>
<keyword evidence="3 8" id="KW-0641">Proline biosynthesis</keyword>
<dbReference type="Gene3D" id="3.40.1160.10">
    <property type="entry name" value="Acetylglutamate kinase-like"/>
    <property type="match status" value="1"/>
</dbReference>
<evidence type="ECO:0000256" key="7">
    <source>
        <dbReference type="ARBA" id="ARBA00022840"/>
    </source>
</evidence>
<dbReference type="PANTHER" id="PTHR43654">
    <property type="entry name" value="GLUTAMATE 5-KINASE"/>
    <property type="match status" value="1"/>
</dbReference>
<evidence type="ECO:0000256" key="5">
    <source>
        <dbReference type="ARBA" id="ARBA00022741"/>
    </source>
</evidence>
<dbReference type="PRINTS" id="PR00474">
    <property type="entry name" value="GLU5KINASE"/>
</dbReference>
<dbReference type="UniPathway" id="UPA00098">
    <property type="reaction ID" value="UER00359"/>
</dbReference>
<comment type="pathway">
    <text evidence="8">Amino-acid biosynthesis; L-proline biosynthesis; L-glutamate 5-semialdehyde from L-glutamate: step 1/2.</text>
</comment>
<comment type="catalytic activity">
    <reaction evidence="8">
        <text>L-glutamate + ATP = L-glutamyl 5-phosphate + ADP</text>
        <dbReference type="Rhea" id="RHEA:14877"/>
        <dbReference type="ChEBI" id="CHEBI:29985"/>
        <dbReference type="ChEBI" id="CHEBI:30616"/>
        <dbReference type="ChEBI" id="CHEBI:58274"/>
        <dbReference type="ChEBI" id="CHEBI:456216"/>
        <dbReference type="EC" id="2.7.2.11"/>
    </reaction>
</comment>
<feature type="binding site" evidence="8">
    <location>
        <position position="158"/>
    </location>
    <ligand>
        <name>substrate</name>
    </ligand>
</feature>
<dbReference type="Gene3D" id="2.30.130.10">
    <property type="entry name" value="PUA domain"/>
    <property type="match status" value="1"/>
</dbReference>
<evidence type="ECO:0000256" key="3">
    <source>
        <dbReference type="ARBA" id="ARBA00022650"/>
    </source>
</evidence>
<feature type="binding site" evidence="8">
    <location>
        <position position="18"/>
    </location>
    <ligand>
        <name>ATP</name>
        <dbReference type="ChEBI" id="CHEBI:30616"/>
    </ligand>
</feature>
<dbReference type="PIRSF" id="PIRSF000729">
    <property type="entry name" value="GK"/>
    <property type="match status" value="1"/>
</dbReference>
<dbReference type="Pfam" id="PF00696">
    <property type="entry name" value="AA_kinase"/>
    <property type="match status" value="1"/>
</dbReference>
<dbReference type="GO" id="GO:0003723">
    <property type="term" value="F:RNA binding"/>
    <property type="evidence" value="ECO:0007669"/>
    <property type="project" value="InterPro"/>
</dbReference>
<dbReference type="RefSeq" id="WP_114615467.1">
    <property type="nucleotide sequence ID" value="NZ_PPTO01000006.1"/>
</dbReference>
<comment type="similarity">
    <text evidence="8">Belongs to the glutamate 5-kinase family.</text>
</comment>
<evidence type="ECO:0000313" key="10">
    <source>
        <dbReference type="EMBL" id="RDB59074.1"/>
    </source>
</evidence>
<keyword evidence="1 8" id="KW-0963">Cytoplasm</keyword>
<dbReference type="SUPFAM" id="SSF88697">
    <property type="entry name" value="PUA domain-like"/>
    <property type="match status" value="1"/>
</dbReference>
<dbReference type="SMART" id="SM00359">
    <property type="entry name" value="PUA"/>
    <property type="match status" value="1"/>
</dbReference>
<keyword evidence="2 8" id="KW-0028">Amino-acid biosynthesis</keyword>
<evidence type="ECO:0000256" key="4">
    <source>
        <dbReference type="ARBA" id="ARBA00022679"/>
    </source>
</evidence>
<dbReference type="InterPro" id="IPR001057">
    <property type="entry name" value="Glu/AcGlu_kinase"/>
</dbReference>
<dbReference type="NCBIfam" id="TIGR01027">
    <property type="entry name" value="proB"/>
    <property type="match status" value="1"/>
</dbReference>
<dbReference type="SUPFAM" id="SSF53633">
    <property type="entry name" value="Carbamate kinase-like"/>
    <property type="match status" value="1"/>
</dbReference>
<comment type="function">
    <text evidence="8">Catalyzes the transfer of a phosphate group to glutamate to form L-glutamate 5-phosphate.</text>
</comment>
<evidence type="ECO:0000313" key="11">
    <source>
        <dbReference type="Proteomes" id="UP000253975"/>
    </source>
</evidence>
<dbReference type="Proteomes" id="UP000253975">
    <property type="component" value="Unassembled WGS sequence"/>
</dbReference>
<comment type="caution">
    <text evidence="10">The sequence shown here is derived from an EMBL/GenBank/DDBJ whole genome shotgun (WGS) entry which is preliminary data.</text>
</comment>
<evidence type="ECO:0000256" key="2">
    <source>
        <dbReference type="ARBA" id="ARBA00022605"/>
    </source>
</evidence>
<dbReference type="InterPro" id="IPR001048">
    <property type="entry name" value="Asp/Glu/Uridylate_kinase"/>
</dbReference>